<comment type="similarity">
    <text evidence="3">Belongs to the HAD-like hydrolase superfamily. SerB family.</text>
</comment>
<evidence type="ECO:0000313" key="12">
    <source>
        <dbReference type="EMBL" id="SSD61108.1"/>
    </source>
</evidence>
<keyword evidence="8" id="KW-0460">Magnesium</keyword>
<organism evidence="12 13">
    <name type="scientific">Saccharomycodes ludwigii</name>
    <dbReference type="NCBI Taxonomy" id="36035"/>
    <lineage>
        <taxon>Eukaryota</taxon>
        <taxon>Fungi</taxon>
        <taxon>Dikarya</taxon>
        <taxon>Ascomycota</taxon>
        <taxon>Saccharomycotina</taxon>
        <taxon>Saccharomycetes</taxon>
        <taxon>Saccharomycodales</taxon>
        <taxon>Saccharomycodaceae</taxon>
        <taxon>Saccharomycodes</taxon>
    </lineage>
</organism>
<comment type="pathway">
    <text evidence="2">Amino-acid biosynthesis; L-serine biosynthesis; L-serine from 3-phospho-D-glycerate: step 3/3.</text>
</comment>
<dbReference type="Proteomes" id="UP000262825">
    <property type="component" value="Unassembled WGS sequence"/>
</dbReference>
<accession>A0A376B8U7</accession>
<dbReference type="NCBIfam" id="TIGR01488">
    <property type="entry name" value="HAD-SF-IB"/>
    <property type="match status" value="1"/>
</dbReference>
<dbReference type="SFLD" id="SFLDF00029">
    <property type="entry name" value="phosphoserine_phosphatase"/>
    <property type="match status" value="1"/>
</dbReference>
<dbReference type="InterPro" id="IPR050582">
    <property type="entry name" value="HAD-like_SerB"/>
</dbReference>
<keyword evidence="6" id="KW-0479">Metal-binding</keyword>
<name>A0A376B8U7_9ASCO</name>
<dbReference type="UniPathway" id="UPA00135">
    <property type="reaction ID" value="UER00198"/>
</dbReference>
<evidence type="ECO:0000256" key="2">
    <source>
        <dbReference type="ARBA" id="ARBA00005135"/>
    </source>
</evidence>
<evidence type="ECO:0000256" key="9">
    <source>
        <dbReference type="ARBA" id="ARBA00023299"/>
    </source>
</evidence>
<keyword evidence="5" id="KW-0028">Amino-acid biosynthesis</keyword>
<proteinExistence type="inferred from homology"/>
<dbReference type="EC" id="3.1.3.3" evidence="4"/>
<feature type="active site" description="Proton donor" evidence="11">
    <location>
        <position position="91"/>
    </location>
</feature>
<dbReference type="AlphaFoldDB" id="A0A376B8U7"/>
<dbReference type="InterPro" id="IPR023214">
    <property type="entry name" value="HAD_sf"/>
</dbReference>
<evidence type="ECO:0000256" key="5">
    <source>
        <dbReference type="ARBA" id="ARBA00022605"/>
    </source>
</evidence>
<feature type="active site" description="Nucleophile" evidence="11">
    <location>
        <position position="89"/>
    </location>
</feature>
<dbReference type="EMBL" id="UFAJ01000570">
    <property type="protein sequence ID" value="SSD61108.1"/>
    <property type="molecule type" value="Genomic_DNA"/>
</dbReference>
<evidence type="ECO:0000313" key="13">
    <source>
        <dbReference type="Proteomes" id="UP000262825"/>
    </source>
</evidence>
<dbReference type="Pfam" id="PF00702">
    <property type="entry name" value="Hydrolase"/>
    <property type="match status" value="1"/>
</dbReference>
<dbReference type="GO" id="GO:0036424">
    <property type="term" value="F:L-phosphoserine phosphatase activity"/>
    <property type="evidence" value="ECO:0007669"/>
    <property type="project" value="InterPro"/>
</dbReference>
<sequence>MTQSYFITCISNDIDKYPLTEKYIDKFINDNKTVLEKDSTVSDVLVLHPLKAIRIPVNSNDLSLKYNPVEVSVNINNYDHFKPKLMVFDMDSTLIYQEVIELIAKYANVEDKVRDITTRAMNNELNFKQSLKERVSLLKGIELPKLLNDICENQIVLTKGVRELIYFLQNYKNTVTTTKTAVLSGGFIPFAKYVQNILKLDYMRANELGLTNHGQTLDGTVIGEIVDGQYKAKTLVELASINNIDIKDTCMVGDGGNDLPAMKAAGYGIAWNAKPIVQQQAPSKLNSDTILDILYIFGFTKQDIDQVLSSI</sequence>
<dbReference type="Gene3D" id="3.40.50.1000">
    <property type="entry name" value="HAD superfamily/HAD-like"/>
    <property type="match status" value="1"/>
</dbReference>
<evidence type="ECO:0000256" key="4">
    <source>
        <dbReference type="ARBA" id="ARBA00012640"/>
    </source>
</evidence>
<evidence type="ECO:0000256" key="7">
    <source>
        <dbReference type="ARBA" id="ARBA00022801"/>
    </source>
</evidence>
<dbReference type="SFLD" id="SFLDG01136">
    <property type="entry name" value="C1.6:_Phosphoserine_Phosphatas"/>
    <property type="match status" value="1"/>
</dbReference>
<dbReference type="GO" id="GO:0005737">
    <property type="term" value="C:cytoplasm"/>
    <property type="evidence" value="ECO:0007669"/>
    <property type="project" value="TreeGrafter"/>
</dbReference>
<comment type="cofactor">
    <cofactor evidence="1">
        <name>Mg(2+)</name>
        <dbReference type="ChEBI" id="CHEBI:18420"/>
    </cofactor>
</comment>
<dbReference type="InterPro" id="IPR004469">
    <property type="entry name" value="PSP"/>
</dbReference>
<dbReference type="VEuPathDB" id="FungiDB:SCODWIG_02869"/>
<keyword evidence="9" id="KW-0718">Serine biosynthesis</keyword>
<evidence type="ECO:0000256" key="10">
    <source>
        <dbReference type="ARBA" id="ARBA00031693"/>
    </source>
</evidence>
<keyword evidence="7" id="KW-0378">Hydrolase</keyword>
<dbReference type="PANTHER" id="PTHR43344:SF2">
    <property type="entry name" value="PHOSPHOSERINE PHOSPHATASE"/>
    <property type="match status" value="1"/>
</dbReference>
<protein>
    <recommendedName>
        <fullName evidence="4">phosphoserine phosphatase</fullName>
        <ecNumber evidence="4">3.1.3.3</ecNumber>
    </recommendedName>
    <alternativeName>
        <fullName evidence="10">O-phosphoserine phosphohydrolase</fullName>
    </alternativeName>
</protein>
<reference evidence="13" key="1">
    <citation type="submission" date="2018-06" db="EMBL/GenBank/DDBJ databases">
        <authorList>
            <person name="Guldener U."/>
        </authorList>
    </citation>
    <scope>NUCLEOTIDE SEQUENCE [LARGE SCALE GENOMIC DNA]</scope>
    <source>
        <strain evidence="13">UTAD17</strain>
    </source>
</reference>
<dbReference type="SFLD" id="SFLDG01137">
    <property type="entry name" value="C1.6.1:_Phosphoserine_Phosphat"/>
    <property type="match status" value="1"/>
</dbReference>
<dbReference type="PANTHER" id="PTHR43344">
    <property type="entry name" value="PHOSPHOSERINE PHOSPHATASE"/>
    <property type="match status" value="1"/>
</dbReference>
<keyword evidence="13" id="KW-1185">Reference proteome</keyword>
<evidence type="ECO:0000256" key="8">
    <source>
        <dbReference type="ARBA" id="ARBA00022842"/>
    </source>
</evidence>
<dbReference type="NCBIfam" id="TIGR00338">
    <property type="entry name" value="serB"/>
    <property type="match status" value="1"/>
</dbReference>
<dbReference type="InterPro" id="IPR036412">
    <property type="entry name" value="HAD-like_sf"/>
</dbReference>
<evidence type="ECO:0000256" key="3">
    <source>
        <dbReference type="ARBA" id="ARBA00009184"/>
    </source>
</evidence>
<evidence type="ECO:0000256" key="11">
    <source>
        <dbReference type="PIRSR" id="PIRSR604469-1"/>
    </source>
</evidence>
<gene>
    <name evidence="12" type="ORF">SCODWIG_02869</name>
</gene>
<evidence type="ECO:0000256" key="6">
    <source>
        <dbReference type="ARBA" id="ARBA00022723"/>
    </source>
</evidence>
<dbReference type="SUPFAM" id="SSF56784">
    <property type="entry name" value="HAD-like"/>
    <property type="match status" value="1"/>
</dbReference>
<evidence type="ECO:0000256" key="1">
    <source>
        <dbReference type="ARBA" id="ARBA00001946"/>
    </source>
</evidence>
<dbReference type="SFLD" id="SFLDS00003">
    <property type="entry name" value="Haloacid_Dehalogenase"/>
    <property type="match status" value="1"/>
</dbReference>
<dbReference type="GO" id="GO:0006564">
    <property type="term" value="P:L-serine biosynthetic process"/>
    <property type="evidence" value="ECO:0007669"/>
    <property type="project" value="UniProtKB-KW"/>
</dbReference>
<dbReference type="GO" id="GO:0000287">
    <property type="term" value="F:magnesium ion binding"/>
    <property type="evidence" value="ECO:0007669"/>
    <property type="project" value="TreeGrafter"/>
</dbReference>